<evidence type="ECO:0000256" key="1">
    <source>
        <dbReference type="SAM" id="MobiDB-lite"/>
    </source>
</evidence>
<reference evidence="2" key="1">
    <citation type="submission" date="2022-08" db="EMBL/GenBank/DDBJ databases">
        <title>Novel sulphate-reducing endosymbionts in the free-living metamonad Anaeramoeba.</title>
        <authorList>
            <person name="Jerlstrom-Hultqvist J."/>
            <person name="Cepicka I."/>
            <person name="Gallot-Lavallee L."/>
            <person name="Salas-Leiva D."/>
            <person name="Curtis B.A."/>
            <person name="Zahonova K."/>
            <person name="Pipaliya S."/>
            <person name="Dacks J."/>
            <person name="Roger A.J."/>
        </authorList>
    </citation>
    <scope>NUCLEOTIDE SEQUENCE</scope>
    <source>
        <strain evidence="2">Busselton2</strain>
    </source>
</reference>
<dbReference type="Proteomes" id="UP001146793">
    <property type="component" value="Unassembled WGS sequence"/>
</dbReference>
<gene>
    <name evidence="2" type="ORF">M0812_12708</name>
</gene>
<dbReference type="AlphaFoldDB" id="A0AAV7ZNS8"/>
<comment type="caution">
    <text evidence="2">The sequence shown here is derived from an EMBL/GenBank/DDBJ whole genome shotgun (WGS) entry which is preliminary data.</text>
</comment>
<feature type="compositionally biased region" description="Basic residues" evidence="1">
    <location>
        <begin position="1"/>
        <end position="23"/>
    </location>
</feature>
<feature type="region of interest" description="Disordered" evidence="1">
    <location>
        <begin position="1"/>
        <end position="26"/>
    </location>
</feature>
<organism evidence="2 3">
    <name type="scientific">Anaeramoeba flamelloides</name>
    <dbReference type="NCBI Taxonomy" id="1746091"/>
    <lineage>
        <taxon>Eukaryota</taxon>
        <taxon>Metamonada</taxon>
        <taxon>Anaeramoebidae</taxon>
        <taxon>Anaeramoeba</taxon>
    </lineage>
</organism>
<proteinExistence type="predicted"/>
<dbReference type="EMBL" id="JANTQA010000026">
    <property type="protein sequence ID" value="KAJ3442955.1"/>
    <property type="molecule type" value="Genomic_DNA"/>
</dbReference>
<accession>A0AAV7ZNS8</accession>
<evidence type="ECO:0000313" key="2">
    <source>
        <dbReference type="EMBL" id="KAJ3442955.1"/>
    </source>
</evidence>
<feature type="region of interest" description="Disordered" evidence="1">
    <location>
        <begin position="293"/>
        <end position="334"/>
    </location>
</feature>
<feature type="compositionally biased region" description="Basic residues" evidence="1">
    <location>
        <begin position="293"/>
        <end position="304"/>
    </location>
</feature>
<feature type="compositionally biased region" description="Basic residues" evidence="1">
    <location>
        <begin position="311"/>
        <end position="333"/>
    </location>
</feature>
<sequence>MSNKKKKTIKDHKTKTKTKKKNKTNLNYFNNHNDNQVITVVTDPRKKDYSRITTKKKDNDLIGLEKIKDKKPILDQKDLHLKVFNINHFRDNLICYGDYSKQNISKMIKRQFMITFQLKELQKKSNSYRVEINKCFDNSKKTSVLTINHLRKFHIDYVIFQSLFKETIISIKRLNTIVHFNEIEFKDNLKINQNRNKKTSNSKNNKAVIIDQENHNRESHQLNKKKKILNREKLEKYEKLIFTKKKDKEQIKSMWDSYLNRVTRLYVSGIVSNIINSSIKITIKKKRLLKKINKKKRAERRAQKHSQLLSSKRKQSLKDRSKKKKNKTSKNKLKIQDKQIISLEKENIVINNKMIGENENYKDENEKINKNIINIGNSLSREEELKRENKRLKKQIEELKKQFNNY</sequence>
<evidence type="ECO:0000313" key="3">
    <source>
        <dbReference type="Proteomes" id="UP001146793"/>
    </source>
</evidence>
<protein>
    <submittedName>
        <fullName evidence="2">Uncharacterized protein</fullName>
    </submittedName>
</protein>
<name>A0AAV7ZNS8_9EUKA</name>